<dbReference type="Proteomes" id="UP000292262">
    <property type="component" value="Unassembled WGS sequence"/>
</dbReference>
<evidence type="ECO:0000313" key="2">
    <source>
        <dbReference type="EMBL" id="RZS90527.1"/>
    </source>
</evidence>
<feature type="signal peptide" evidence="1">
    <location>
        <begin position="1"/>
        <end position="17"/>
    </location>
</feature>
<evidence type="ECO:0008006" key="4">
    <source>
        <dbReference type="Google" id="ProtNLM"/>
    </source>
</evidence>
<dbReference type="InterPro" id="IPR032710">
    <property type="entry name" value="NTF2-like_dom_sf"/>
</dbReference>
<protein>
    <recommendedName>
        <fullName evidence="4">Lumazine-binding protein</fullName>
    </recommendedName>
</protein>
<accession>A0A4Q7NTS6</accession>
<dbReference type="SUPFAM" id="SSF54427">
    <property type="entry name" value="NTF2-like"/>
    <property type="match status" value="1"/>
</dbReference>
<evidence type="ECO:0000256" key="1">
    <source>
        <dbReference type="SAM" id="SignalP"/>
    </source>
</evidence>
<dbReference type="EMBL" id="SGXE01000007">
    <property type="protein sequence ID" value="RZS90527.1"/>
    <property type="molecule type" value="Genomic_DNA"/>
</dbReference>
<name>A0A4Q7NTS6_9FLAO</name>
<evidence type="ECO:0000313" key="3">
    <source>
        <dbReference type="Proteomes" id="UP000292262"/>
    </source>
</evidence>
<gene>
    <name evidence="2" type="ORF">EV197_3321</name>
</gene>
<dbReference type="AlphaFoldDB" id="A0A4Q7NTS6"/>
<organism evidence="2 3">
    <name type="scientific">Aquimarina brevivitae</name>
    <dbReference type="NCBI Taxonomy" id="323412"/>
    <lineage>
        <taxon>Bacteria</taxon>
        <taxon>Pseudomonadati</taxon>
        <taxon>Bacteroidota</taxon>
        <taxon>Flavobacteriia</taxon>
        <taxon>Flavobacteriales</taxon>
        <taxon>Flavobacteriaceae</taxon>
        <taxon>Aquimarina</taxon>
    </lineage>
</organism>
<sequence length="160" mass="18084">MRFLFLLSLLLFLDVHAQEDLSVSDLNSYQDEVKQTILSFFNAFHKGDTVAIKEVIGENLVLQTIYSDKNGGRKVFKTPFQGFLNSIGAKPEGQHWNEKLLSFTINADSIIATAWTPYEFSVNDNFSHCGVNVFQLFNDGTNWRIIAIADTRKKEGCNKG</sequence>
<reference evidence="2 3" key="1">
    <citation type="submission" date="2019-02" db="EMBL/GenBank/DDBJ databases">
        <title>Genomic Encyclopedia of Type Strains, Phase IV (KMG-IV): sequencing the most valuable type-strain genomes for metagenomic binning, comparative biology and taxonomic classification.</title>
        <authorList>
            <person name="Goeker M."/>
        </authorList>
    </citation>
    <scope>NUCLEOTIDE SEQUENCE [LARGE SCALE GENOMIC DNA]</scope>
    <source>
        <strain evidence="2 3">DSM 17196</strain>
    </source>
</reference>
<dbReference type="OrthoDB" id="117186at2"/>
<keyword evidence="1" id="KW-0732">Signal</keyword>
<dbReference type="RefSeq" id="WP_130287826.1">
    <property type="nucleotide sequence ID" value="NZ_SGXE01000007.1"/>
</dbReference>
<comment type="caution">
    <text evidence="2">The sequence shown here is derived from an EMBL/GenBank/DDBJ whole genome shotgun (WGS) entry which is preliminary data.</text>
</comment>
<feature type="chain" id="PRO_5020502130" description="Lumazine-binding protein" evidence="1">
    <location>
        <begin position="18"/>
        <end position="160"/>
    </location>
</feature>
<dbReference type="Gene3D" id="3.10.450.50">
    <property type="match status" value="1"/>
</dbReference>
<keyword evidence="3" id="KW-1185">Reference proteome</keyword>
<proteinExistence type="predicted"/>